<dbReference type="PROSITE" id="PS00061">
    <property type="entry name" value="ADH_SHORT"/>
    <property type="match status" value="1"/>
</dbReference>
<keyword evidence="3" id="KW-0560">Oxidoreductase</keyword>
<accession>A0A7C8P106</accession>
<evidence type="ECO:0000256" key="1">
    <source>
        <dbReference type="ARBA" id="ARBA00006484"/>
    </source>
</evidence>
<dbReference type="PANTHER" id="PTHR43618">
    <property type="entry name" value="7-ALPHA-HYDROXYSTEROID DEHYDROGENASE"/>
    <property type="match status" value="1"/>
</dbReference>
<dbReference type="AlphaFoldDB" id="A0A7C8P106"/>
<evidence type="ECO:0000313" key="5">
    <source>
        <dbReference type="EMBL" id="KAF3124823.1"/>
    </source>
</evidence>
<comment type="similarity">
    <text evidence="1 4">Belongs to the short-chain dehydrogenases/reductases (SDR) family.</text>
</comment>
<dbReference type="Proteomes" id="UP000480548">
    <property type="component" value="Unassembled WGS sequence"/>
</dbReference>
<organism evidence="5 6">
    <name type="scientific">Orbilia oligospora</name>
    <name type="common">Nematode-trapping fungus</name>
    <name type="synonym">Arthrobotrys oligospora</name>
    <dbReference type="NCBI Taxonomy" id="2813651"/>
    <lineage>
        <taxon>Eukaryota</taxon>
        <taxon>Fungi</taxon>
        <taxon>Dikarya</taxon>
        <taxon>Ascomycota</taxon>
        <taxon>Pezizomycotina</taxon>
        <taxon>Orbiliomycetes</taxon>
        <taxon>Orbiliales</taxon>
        <taxon>Orbiliaceae</taxon>
        <taxon>Orbilia</taxon>
    </lineage>
</organism>
<evidence type="ECO:0008006" key="7">
    <source>
        <dbReference type="Google" id="ProtNLM"/>
    </source>
</evidence>
<dbReference type="Pfam" id="PF00106">
    <property type="entry name" value="adh_short"/>
    <property type="match status" value="1"/>
</dbReference>
<reference evidence="5 6" key="1">
    <citation type="submission" date="2019-06" db="EMBL/GenBank/DDBJ databases">
        <authorList>
            <person name="Palmer J.M."/>
        </authorList>
    </citation>
    <scope>NUCLEOTIDE SEQUENCE [LARGE SCALE GENOMIC DNA]</scope>
    <source>
        <strain evidence="5 6">TWF703</strain>
    </source>
</reference>
<comment type="caution">
    <text evidence="5">The sequence shown here is derived from an EMBL/GenBank/DDBJ whole genome shotgun (WGS) entry which is preliminary data.</text>
</comment>
<keyword evidence="2" id="KW-0521">NADP</keyword>
<dbReference type="InterPro" id="IPR052178">
    <property type="entry name" value="Sec_Metab_Biosynth_SDR"/>
</dbReference>
<dbReference type="EMBL" id="WIQZ01000096">
    <property type="protein sequence ID" value="KAF3124823.1"/>
    <property type="molecule type" value="Genomic_DNA"/>
</dbReference>
<dbReference type="GO" id="GO:0016491">
    <property type="term" value="F:oxidoreductase activity"/>
    <property type="evidence" value="ECO:0007669"/>
    <property type="project" value="UniProtKB-KW"/>
</dbReference>
<evidence type="ECO:0000256" key="4">
    <source>
        <dbReference type="RuleBase" id="RU000363"/>
    </source>
</evidence>
<dbReference type="PRINTS" id="PR00080">
    <property type="entry name" value="SDRFAMILY"/>
</dbReference>
<dbReference type="PRINTS" id="PR00081">
    <property type="entry name" value="GDHRDH"/>
</dbReference>
<dbReference type="Gene3D" id="3.40.50.720">
    <property type="entry name" value="NAD(P)-binding Rossmann-like Domain"/>
    <property type="match status" value="1"/>
</dbReference>
<dbReference type="InterPro" id="IPR036291">
    <property type="entry name" value="NAD(P)-bd_dom_sf"/>
</dbReference>
<proteinExistence type="inferred from homology"/>
<gene>
    <name evidence="5" type="ORF">TWF703_011182</name>
</gene>
<sequence>MSAISPIPALFSTPGKIAVVTGGSRGLGLHAATGLLLSGCSKVYITSRKASACEEAVKALNSIKGIHGKAISVPADISKPEEITRFVQELQKDTDHVDILVANAGATWGAPYGSWKKEYWDKVMTLNVTSVFLLVQEYASLPRLRSWFFCNDTLLAKNATVTDPSRVITTSSVAGIKGFSTGQNATFSYSASKSAVMHLTKHLAVALAPQRILCNSIAPGFFPSKMANALIDIYGGVDHLAKKNLNGRVGIEDDFAALVVFLSAKASGHVNGVVIPLDGGGHLVGDIFGEEEGEAPKAKL</sequence>
<dbReference type="PANTHER" id="PTHR43618:SF12">
    <property type="entry name" value="OXIDOREDUCTASE, SHORT-CHAIN DEHYDROGENASE_REDUCTASE FAMILY (AFU_ORTHOLOGUE AFUA_1G14540)"/>
    <property type="match status" value="1"/>
</dbReference>
<dbReference type="InterPro" id="IPR020904">
    <property type="entry name" value="Sc_DH/Rdtase_CS"/>
</dbReference>
<dbReference type="SUPFAM" id="SSF51735">
    <property type="entry name" value="NAD(P)-binding Rossmann-fold domains"/>
    <property type="match status" value="1"/>
</dbReference>
<protein>
    <recommendedName>
        <fullName evidence="7">NAD(P)-binding protein</fullName>
    </recommendedName>
</protein>
<name>A0A7C8P106_ORBOL</name>
<evidence type="ECO:0000313" key="6">
    <source>
        <dbReference type="Proteomes" id="UP000480548"/>
    </source>
</evidence>
<evidence type="ECO:0000256" key="3">
    <source>
        <dbReference type="ARBA" id="ARBA00023002"/>
    </source>
</evidence>
<evidence type="ECO:0000256" key="2">
    <source>
        <dbReference type="ARBA" id="ARBA00022857"/>
    </source>
</evidence>
<dbReference type="InterPro" id="IPR002347">
    <property type="entry name" value="SDR_fam"/>
</dbReference>